<accession>A0ABT4VQW9</accession>
<evidence type="ECO:0000313" key="1">
    <source>
        <dbReference type="EMBL" id="MDA4846413.1"/>
    </source>
</evidence>
<dbReference type="Proteomes" id="UP001148313">
    <property type="component" value="Unassembled WGS sequence"/>
</dbReference>
<organism evidence="1 2">
    <name type="scientific">Hoeflea poritis</name>
    <dbReference type="NCBI Taxonomy" id="2993659"/>
    <lineage>
        <taxon>Bacteria</taxon>
        <taxon>Pseudomonadati</taxon>
        <taxon>Pseudomonadota</taxon>
        <taxon>Alphaproteobacteria</taxon>
        <taxon>Hyphomicrobiales</taxon>
        <taxon>Rhizobiaceae</taxon>
        <taxon>Hoeflea</taxon>
    </lineage>
</organism>
<evidence type="ECO:0008006" key="3">
    <source>
        <dbReference type="Google" id="ProtNLM"/>
    </source>
</evidence>
<gene>
    <name evidence="1" type="ORF">OOZ53_13690</name>
</gene>
<name>A0ABT4VQW9_9HYPH</name>
<sequence length="70" mass="8147">MAQKHELTLEYDDRAEKVFDELKEYFRVNTRAEVIRRALAITRSAKQLADENHMVTVTDPDTNEQVLLGL</sequence>
<keyword evidence="2" id="KW-1185">Reference proteome</keyword>
<proteinExistence type="predicted"/>
<comment type="caution">
    <text evidence="1">The sequence shown here is derived from an EMBL/GenBank/DDBJ whole genome shotgun (WGS) entry which is preliminary data.</text>
</comment>
<protein>
    <recommendedName>
        <fullName evidence="3">Ribbon-helix-helix protein CopG domain-containing protein</fullName>
    </recommendedName>
</protein>
<dbReference type="EMBL" id="JAPJZH010000008">
    <property type="protein sequence ID" value="MDA4846413.1"/>
    <property type="molecule type" value="Genomic_DNA"/>
</dbReference>
<dbReference type="RefSeq" id="WP_271090161.1">
    <property type="nucleotide sequence ID" value="NZ_JAPJZH010000008.1"/>
</dbReference>
<reference evidence="1" key="1">
    <citation type="submission" date="2022-11" db="EMBL/GenBank/DDBJ databases">
        <title>Hoeflea poritis sp. nov., isolated from scleractinian coral Porites lutea.</title>
        <authorList>
            <person name="Zhang G."/>
            <person name="Wei Q."/>
            <person name="Cai L."/>
        </authorList>
    </citation>
    <scope>NUCLEOTIDE SEQUENCE</scope>
    <source>
        <strain evidence="1">E7-10</strain>
    </source>
</reference>
<evidence type="ECO:0000313" key="2">
    <source>
        <dbReference type="Proteomes" id="UP001148313"/>
    </source>
</evidence>